<feature type="region of interest" description="Disordered" evidence="1">
    <location>
        <begin position="52"/>
        <end position="174"/>
    </location>
</feature>
<name>A0A165QB94_EXIGL</name>
<dbReference type="InterPro" id="IPR024655">
    <property type="entry name" value="Asl1_glyco_hydro_catalytic"/>
</dbReference>
<keyword evidence="5" id="KW-1185">Reference proteome</keyword>
<feature type="compositionally biased region" description="Low complexity" evidence="1">
    <location>
        <begin position="150"/>
        <end position="166"/>
    </location>
</feature>
<proteinExistence type="predicted"/>
<evidence type="ECO:0000313" key="5">
    <source>
        <dbReference type="Proteomes" id="UP000077266"/>
    </source>
</evidence>
<feature type="compositionally biased region" description="Basic residues" evidence="1">
    <location>
        <begin position="52"/>
        <end position="61"/>
    </location>
</feature>
<dbReference type="STRING" id="1314781.A0A165QB94"/>
<accession>A0A165QB94</accession>
<dbReference type="AlphaFoldDB" id="A0A165QB94"/>
<gene>
    <name evidence="4" type="ORF">EXIGLDRAFT_699224</name>
</gene>
<organism evidence="4 5">
    <name type="scientific">Exidia glandulosa HHB12029</name>
    <dbReference type="NCBI Taxonomy" id="1314781"/>
    <lineage>
        <taxon>Eukaryota</taxon>
        <taxon>Fungi</taxon>
        <taxon>Dikarya</taxon>
        <taxon>Basidiomycota</taxon>
        <taxon>Agaricomycotina</taxon>
        <taxon>Agaricomycetes</taxon>
        <taxon>Auriculariales</taxon>
        <taxon>Exidiaceae</taxon>
        <taxon>Exidia</taxon>
    </lineage>
</organism>
<dbReference type="SUPFAM" id="SSF51445">
    <property type="entry name" value="(Trans)glycosidases"/>
    <property type="match status" value="1"/>
</dbReference>
<feature type="domain" description="Asl1-like glycosyl hydrolase catalytic" evidence="3">
    <location>
        <begin position="193"/>
        <end position="417"/>
    </location>
</feature>
<feature type="compositionally biased region" description="Low complexity" evidence="1">
    <location>
        <begin position="69"/>
        <end position="98"/>
    </location>
</feature>
<feature type="compositionally biased region" description="Basic and acidic residues" evidence="1">
    <location>
        <begin position="137"/>
        <end position="149"/>
    </location>
</feature>
<protein>
    <recommendedName>
        <fullName evidence="3">Asl1-like glycosyl hydrolase catalytic domain-containing protein</fullName>
    </recommendedName>
</protein>
<dbReference type="EMBL" id="KV425884">
    <property type="protein sequence ID" value="KZW03357.1"/>
    <property type="molecule type" value="Genomic_DNA"/>
</dbReference>
<evidence type="ECO:0000313" key="4">
    <source>
        <dbReference type="EMBL" id="KZW03357.1"/>
    </source>
</evidence>
<dbReference type="PANTHER" id="PTHR34154">
    <property type="entry name" value="ALKALI-SENSITIVE LINKAGE PROTEIN 1"/>
    <property type="match status" value="1"/>
</dbReference>
<feature type="signal peptide" evidence="2">
    <location>
        <begin position="1"/>
        <end position="25"/>
    </location>
</feature>
<sequence length="419" mass="44944">MAPFTALSTLVALALLAVVPAPAVSAHALAERSDVHHGLVLRAADHSALARRATKSKKKCPNRAGTTPPSLVSATSATVSTTTSLSTSTHPTTSSSATNDAPKPTASPATHDSPQPKPKPTTTSKAFISTSTSTTTTEKETPTTEKETPKPTTVKTTPKPKPTATSRPIPARSSKIGLPFVGNVPGAFTKAAKATNHKLFATYNWGPNKLDEVANSGIPFIPMFWGEKSADDWSQVKRGYATMALGCNEVNQPGQSEMSVSEGIRIWRKYLAPLSDQGYTLFSHSTSNAQDGIPWMEDFRDQCDDCWKQTAAVAIHYYSNNAQGMIDYLVDAHNRLQKPLIITEFGCVDFSGKNQQCNEGEVEAFIKTTTSFMDKQSWVVAYFYFGSFTASDPSGGVPGSSALFNNDGTFTDVGRVYVS</sequence>
<dbReference type="InParanoid" id="A0A165QB94"/>
<evidence type="ECO:0000256" key="2">
    <source>
        <dbReference type="SAM" id="SignalP"/>
    </source>
</evidence>
<evidence type="ECO:0000256" key="1">
    <source>
        <dbReference type="SAM" id="MobiDB-lite"/>
    </source>
</evidence>
<dbReference type="GO" id="GO:0071966">
    <property type="term" value="P:fungal-type cell wall polysaccharide metabolic process"/>
    <property type="evidence" value="ECO:0007669"/>
    <property type="project" value="TreeGrafter"/>
</dbReference>
<feature type="compositionally biased region" description="Low complexity" evidence="1">
    <location>
        <begin position="120"/>
        <end position="136"/>
    </location>
</feature>
<keyword evidence="2" id="KW-0732">Signal</keyword>
<dbReference type="Gene3D" id="3.20.20.80">
    <property type="entry name" value="Glycosidases"/>
    <property type="match status" value="1"/>
</dbReference>
<feature type="chain" id="PRO_5007864836" description="Asl1-like glycosyl hydrolase catalytic domain-containing protein" evidence="2">
    <location>
        <begin position="26"/>
        <end position="419"/>
    </location>
</feature>
<dbReference type="InterPro" id="IPR053183">
    <property type="entry name" value="ASL1"/>
</dbReference>
<dbReference type="Proteomes" id="UP000077266">
    <property type="component" value="Unassembled WGS sequence"/>
</dbReference>
<reference evidence="4 5" key="1">
    <citation type="journal article" date="2016" name="Mol. Biol. Evol.">
        <title>Comparative Genomics of Early-Diverging Mushroom-Forming Fungi Provides Insights into the Origins of Lignocellulose Decay Capabilities.</title>
        <authorList>
            <person name="Nagy L.G."/>
            <person name="Riley R."/>
            <person name="Tritt A."/>
            <person name="Adam C."/>
            <person name="Daum C."/>
            <person name="Floudas D."/>
            <person name="Sun H."/>
            <person name="Yadav J.S."/>
            <person name="Pangilinan J."/>
            <person name="Larsson K.H."/>
            <person name="Matsuura K."/>
            <person name="Barry K."/>
            <person name="Labutti K."/>
            <person name="Kuo R."/>
            <person name="Ohm R.A."/>
            <person name="Bhattacharya S.S."/>
            <person name="Shirouzu T."/>
            <person name="Yoshinaga Y."/>
            <person name="Martin F.M."/>
            <person name="Grigoriev I.V."/>
            <person name="Hibbett D.S."/>
        </authorList>
    </citation>
    <scope>NUCLEOTIDE SEQUENCE [LARGE SCALE GENOMIC DNA]</scope>
    <source>
        <strain evidence="4 5">HHB12029</strain>
    </source>
</reference>
<dbReference type="OrthoDB" id="5959761at2759"/>
<dbReference type="Pfam" id="PF11790">
    <property type="entry name" value="Glyco_hydro_cc"/>
    <property type="match status" value="1"/>
</dbReference>
<evidence type="ECO:0000259" key="3">
    <source>
        <dbReference type="Pfam" id="PF11790"/>
    </source>
</evidence>
<dbReference type="PANTHER" id="PTHR34154:SF3">
    <property type="entry name" value="ALKALI-SENSITIVE LINKAGE PROTEIN 1"/>
    <property type="match status" value="1"/>
</dbReference>
<dbReference type="InterPro" id="IPR017853">
    <property type="entry name" value="GH"/>
</dbReference>
<dbReference type="GO" id="GO:0009277">
    <property type="term" value="C:fungal-type cell wall"/>
    <property type="evidence" value="ECO:0007669"/>
    <property type="project" value="TreeGrafter"/>
</dbReference>